<evidence type="ECO:0000256" key="9">
    <source>
        <dbReference type="HAMAP-Rule" id="MF_00237"/>
    </source>
</evidence>
<keyword evidence="6 9" id="KW-1133">Transmembrane helix</keyword>
<keyword evidence="4 9" id="KW-0812">Transmembrane</keyword>
<dbReference type="PANTHER" id="PTHR33162">
    <property type="entry name" value="SEC-INDEPENDENT PROTEIN TRANSLOCASE PROTEIN TATA, CHLOROPLASTIC"/>
    <property type="match status" value="1"/>
</dbReference>
<organism evidence="10 11">
    <name type="scientific">Pseudobowmanella zhangzhouensis</name>
    <dbReference type="NCBI Taxonomy" id="1537679"/>
    <lineage>
        <taxon>Bacteria</taxon>
        <taxon>Pseudomonadati</taxon>
        <taxon>Pseudomonadota</taxon>
        <taxon>Gammaproteobacteria</taxon>
        <taxon>Alteromonadales</taxon>
        <taxon>Alteromonadaceae</taxon>
    </lineage>
</organism>
<proteinExistence type="inferred from homology"/>
<gene>
    <name evidence="9 10" type="primary">tatB</name>
    <name evidence="10" type="ORF">ACFP85_14305</name>
</gene>
<dbReference type="NCBIfam" id="TIGR01410">
    <property type="entry name" value="tatB"/>
    <property type="match status" value="1"/>
</dbReference>
<evidence type="ECO:0000256" key="2">
    <source>
        <dbReference type="ARBA" id="ARBA00022448"/>
    </source>
</evidence>
<evidence type="ECO:0000256" key="5">
    <source>
        <dbReference type="ARBA" id="ARBA00022927"/>
    </source>
</evidence>
<evidence type="ECO:0000313" key="11">
    <source>
        <dbReference type="Proteomes" id="UP001596364"/>
    </source>
</evidence>
<keyword evidence="7 9" id="KW-0811">Translocation</keyword>
<dbReference type="PRINTS" id="PR01506">
    <property type="entry name" value="TATBPROTEIN"/>
</dbReference>
<evidence type="ECO:0000256" key="4">
    <source>
        <dbReference type="ARBA" id="ARBA00022692"/>
    </source>
</evidence>
<dbReference type="InterPro" id="IPR018448">
    <property type="entry name" value="TatB"/>
</dbReference>
<evidence type="ECO:0000256" key="3">
    <source>
        <dbReference type="ARBA" id="ARBA00022475"/>
    </source>
</evidence>
<dbReference type="InterPro" id="IPR003369">
    <property type="entry name" value="TatA/B/E"/>
</dbReference>
<comment type="subcellular location">
    <subcellularLocation>
        <location evidence="9">Cell membrane</location>
        <topology evidence="9">Single-pass membrane protein</topology>
    </subcellularLocation>
    <subcellularLocation>
        <location evidence="1">Membrane</location>
        <topology evidence="1">Single-pass membrane protein</topology>
    </subcellularLocation>
</comment>
<keyword evidence="8 9" id="KW-0472">Membrane</keyword>
<name>A0ABW1XNF1_9ALTE</name>
<dbReference type="Gene3D" id="1.20.5.3310">
    <property type="match status" value="1"/>
</dbReference>
<dbReference type="EMBL" id="JBHSUS010000001">
    <property type="protein sequence ID" value="MFC6441321.1"/>
    <property type="molecule type" value="Genomic_DNA"/>
</dbReference>
<keyword evidence="11" id="KW-1185">Reference proteome</keyword>
<keyword evidence="3 9" id="KW-1003">Cell membrane</keyword>
<evidence type="ECO:0000256" key="7">
    <source>
        <dbReference type="ARBA" id="ARBA00023010"/>
    </source>
</evidence>
<evidence type="ECO:0000256" key="6">
    <source>
        <dbReference type="ARBA" id="ARBA00022989"/>
    </source>
</evidence>
<keyword evidence="2 9" id="KW-0813">Transport</keyword>
<reference evidence="11" key="1">
    <citation type="journal article" date="2019" name="Int. J. Syst. Evol. Microbiol.">
        <title>The Global Catalogue of Microorganisms (GCM) 10K type strain sequencing project: providing services to taxonomists for standard genome sequencing and annotation.</title>
        <authorList>
            <consortium name="The Broad Institute Genomics Platform"/>
            <consortium name="The Broad Institute Genome Sequencing Center for Infectious Disease"/>
            <person name="Wu L."/>
            <person name="Ma J."/>
        </authorList>
    </citation>
    <scope>NUCLEOTIDE SEQUENCE [LARGE SCALE GENOMIC DNA]</scope>
    <source>
        <strain evidence="11">CGMCC 1.16031</strain>
    </source>
</reference>
<evidence type="ECO:0000256" key="8">
    <source>
        <dbReference type="ARBA" id="ARBA00023136"/>
    </source>
</evidence>
<dbReference type="Pfam" id="PF02416">
    <property type="entry name" value="TatA_B_E"/>
    <property type="match status" value="1"/>
</dbReference>
<comment type="similarity">
    <text evidence="9">Belongs to the TatB family.</text>
</comment>
<sequence>MPDIGFLELLLVGVVALIVLGPDKLPGAIRGTVRTVRSIRSTFTGIKSEVGEQLRVHELHENLRKAEELGMKDLPPHLQASVDELKALAQSVQPPQIKNENDKRPESD</sequence>
<comment type="caution">
    <text evidence="10">The sequence shown here is derived from an EMBL/GenBank/DDBJ whole genome shotgun (WGS) entry which is preliminary data.</text>
</comment>
<dbReference type="Proteomes" id="UP001596364">
    <property type="component" value="Unassembled WGS sequence"/>
</dbReference>
<dbReference type="PANTHER" id="PTHR33162:SF1">
    <property type="entry name" value="SEC-INDEPENDENT PROTEIN TRANSLOCASE PROTEIN TATA, CHLOROPLASTIC"/>
    <property type="match status" value="1"/>
</dbReference>
<keyword evidence="5 9" id="KW-0653">Protein transport</keyword>
<comment type="subunit">
    <text evidence="9">The Tat system comprises two distinct complexes: a TatABC complex, containing multiple copies of TatA, TatB and TatC subunits, and a separate TatA complex, containing only TatA subunits. Substrates initially bind to the TatABC complex, which probably triggers association of the separate TatA complex to form the active translocon.</text>
</comment>
<dbReference type="RefSeq" id="WP_131257912.1">
    <property type="nucleotide sequence ID" value="NZ_JBHSUS010000001.1"/>
</dbReference>
<dbReference type="HAMAP" id="MF_00237">
    <property type="entry name" value="TatB"/>
    <property type="match status" value="1"/>
</dbReference>
<evidence type="ECO:0000313" key="10">
    <source>
        <dbReference type="EMBL" id="MFC6441321.1"/>
    </source>
</evidence>
<protein>
    <recommendedName>
        <fullName evidence="9">Sec-independent protein translocase protein TatB</fullName>
    </recommendedName>
</protein>
<accession>A0ABW1XNF1</accession>
<evidence type="ECO:0000256" key="1">
    <source>
        <dbReference type="ARBA" id="ARBA00004167"/>
    </source>
</evidence>
<comment type="function">
    <text evidence="9">Part of the twin-arginine translocation (Tat) system that transports large folded proteins containing a characteristic twin-arginine motif in their signal peptide across membranes. Together with TatC, TatB is part of a receptor directly interacting with Tat signal peptides. TatB may form an oligomeric binding site that transiently accommodates folded Tat precursor proteins before their translocation.</text>
</comment>